<accession>A0A9P3UKS4</accession>
<keyword evidence="3" id="KW-1185">Reference proteome</keyword>
<protein>
    <submittedName>
        <fullName evidence="2">Thioredoxin-like domain containing protein</fullName>
    </submittedName>
</protein>
<proteinExistence type="predicted"/>
<dbReference type="InterPro" id="IPR036249">
    <property type="entry name" value="Thioredoxin-like_sf"/>
</dbReference>
<sequence>MSTTLALRPLSRTSLSSAKRFASLRTLHVTSRRADEYPNANLDTFNQVVNTSGRVVLVDFYADWCMPCHQLSPILSKVATSADTKTGSGRPVDVVKIDTDDEKLAPLAQKFKVRALPTVVAFRDGEVVDQFVGALPEPRFVYDANGKRPNSRGKWGKHGSGWLCICQLQLRSQVSSGNVYITVIRP</sequence>
<dbReference type="PROSITE" id="PS51352">
    <property type="entry name" value="THIOREDOXIN_2"/>
    <property type="match status" value="1"/>
</dbReference>
<dbReference type="OrthoDB" id="2121326at2759"/>
<name>A0A9P3UKS4_LYOSH</name>
<dbReference type="PANTHER" id="PTHR45663:SF11">
    <property type="entry name" value="GEO12009P1"/>
    <property type="match status" value="1"/>
</dbReference>
<comment type="caution">
    <text evidence="2">The sequence shown here is derived from an EMBL/GenBank/DDBJ whole genome shotgun (WGS) entry which is preliminary data.</text>
</comment>
<evidence type="ECO:0000259" key="1">
    <source>
        <dbReference type="PROSITE" id="PS51352"/>
    </source>
</evidence>
<reference evidence="2" key="1">
    <citation type="submission" date="2022-07" db="EMBL/GenBank/DDBJ databases">
        <title>The genome of Lyophyllum shimeji provides insight into the initial evolution of ectomycorrhizal fungal genome.</title>
        <authorList>
            <person name="Kobayashi Y."/>
            <person name="Shibata T."/>
            <person name="Hirakawa H."/>
            <person name="Shigenobu S."/>
            <person name="Nishiyama T."/>
            <person name="Yamada A."/>
            <person name="Hasebe M."/>
            <person name="Kawaguchi M."/>
        </authorList>
    </citation>
    <scope>NUCLEOTIDE SEQUENCE</scope>
    <source>
        <strain evidence="2">AT787</strain>
    </source>
</reference>
<dbReference type="PANTHER" id="PTHR45663">
    <property type="entry name" value="GEO12009P1"/>
    <property type="match status" value="1"/>
</dbReference>
<dbReference type="Gene3D" id="3.40.30.10">
    <property type="entry name" value="Glutaredoxin"/>
    <property type="match status" value="1"/>
</dbReference>
<dbReference type="GO" id="GO:0015035">
    <property type="term" value="F:protein-disulfide reductase activity"/>
    <property type="evidence" value="ECO:0007669"/>
    <property type="project" value="TreeGrafter"/>
</dbReference>
<dbReference type="SUPFAM" id="SSF52833">
    <property type="entry name" value="Thioredoxin-like"/>
    <property type="match status" value="1"/>
</dbReference>
<evidence type="ECO:0000313" key="2">
    <source>
        <dbReference type="EMBL" id="GLB34661.1"/>
    </source>
</evidence>
<organism evidence="2 3">
    <name type="scientific">Lyophyllum shimeji</name>
    <name type="common">Hon-shimeji</name>
    <name type="synonym">Tricholoma shimeji</name>
    <dbReference type="NCBI Taxonomy" id="47721"/>
    <lineage>
        <taxon>Eukaryota</taxon>
        <taxon>Fungi</taxon>
        <taxon>Dikarya</taxon>
        <taxon>Basidiomycota</taxon>
        <taxon>Agaricomycotina</taxon>
        <taxon>Agaricomycetes</taxon>
        <taxon>Agaricomycetidae</taxon>
        <taxon>Agaricales</taxon>
        <taxon>Tricholomatineae</taxon>
        <taxon>Lyophyllaceae</taxon>
        <taxon>Lyophyllum</taxon>
    </lineage>
</organism>
<dbReference type="Proteomes" id="UP001063166">
    <property type="component" value="Unassembled WGS sequence"/>
</dbReference>
<dbReference type="AlphaFoldDB" id="A0A9P3UKS4"/>
<dbReference type="PRINTS" id="PR00421">
    <property type="entry name" value="THIOREDOXIN"/>
</dbReference>
<evidence type="ECO:0000313" key="3">
    <source>
        <dbReference type="Proteomes" id="UP001063166"/>
    </source>
</evidence>
<dbReference type="Pfam" id="PF00085">
    <property type="entry name" value="Thioredoxin"/>
    <property type="match status" value="1"/>
</dbReference>
<dbReference type="EMBL" id="BRPK01000002">
    <property type="protein sequence ID" value="GLB34661.1"/>
    <property type="molecule type" value="Genomic_DNA"/>
</dbReference>
<dbReference type="GO" id="GO:0005737">
    <property type="term" value="C:cytoplasm"/>
    <property type="evidence" value="ECO:0007669"/>
    <property type="project" value="TreeGrafter"/>
</dbReference>
<feature type="domain" description="Thioredoxin" evidence="1">
    <location>
        <begin position="31"/>
        <end position="149"/>
    </location>
</feature>
<gene>
    <name evidence="2" type="ORF">LshimejAT787_0202260</name>
</gene>
<dbReference type="CDD" id="cd02947">
    <property type="entry name" value="TRX_family"/>
    <property type="match status" value="1"/>
</dbReference>
<dbReference type="InterPro" id="IPR013766">
    <property type="entry name" value="Thioredoxin_domain"/>
</dbReference>